<gene>
    <name evidence="8" type="ORF">H8Z76_04785</name>
</gene>
<dbReference type="PANTHER" id="PTHR43281:SF1">
    <property type="entry name" value="FARNESYL DIPHOSPHATE SYNTHASE"/>
    <property type="match status" value="1"/>
</dbReference>
<dbReference type="SUPFAM" id="SSF48576">
    <property type="entry name" value="Terpenoid synthases"/>
    <property type="match status" value="1"/>
</dbReference>
<keyword evidence="6" id="KW-0414">Isoprene biosynthesis</keyword>
<keyword evidence="4" id="KW-0479">Metal-binding</keyword>
<protein>
    <submittedName>
        <fullName evidence="8">Polyprenyl synthetase family protein</fullName>
    </submittedName>
</protein>
<dbReference type="PROSITE" id="PS00723">
    <property type="entry name" value="POLYPRENYL_SYNTHASE_1"/>
    <property type="match status" value="1"/>
</dbReference>
<dbReference type="CDD" id="cd00685">
    <property type="entry name" value="Trans_IPPS_HT"/>
    <property type="match status" value="1"/>
</dbReference>
<dbReference type="Proteomes" id="UP000621540">
    <property type="component" value="Unassembled WGS sequence"/>
</dbReference>
<evidence type="ECO:0000313" key="9">
    <source>
        <dbReference type="Proteomes" id="UP000621540"/>
    </source>
</evidence>
<dbReference type="SFLD" id="SFLDG01017">
    <property type="entry name" value="Polyprenyl_Transferase_Like"/>
    <property type="match status" value="1"/>
</dbReference>
<evidence type="ECO:0000256" key="3">
    <source>
        <dbReference type="ARBA" id="ARBA00022679"/>
    </source>
</evidence>
<dbReference type="InterPro" id="IPR008949">
    <property type="entry name" value="Isoprenoid_synthase_dom_sf"/>
</dbReference>
<comment type="caution">
    <text evidence="8">The sequence shown here is derived from an EMBL/GenBank/DDBJ whole genome shotgun (WGS) entry which is preliminary data.</text>
</comment>
<dbReference type="PROSITE" id="PS00444">
    <property type="entry name" value="POLYPRENYL_SYNTHASE_2"/>
    <property type="match status" value="1"/>
</dbReference>
<keyword evidence="5" id="KW-0460">Magnesium</keyword>
<accession>A0ABR7I8T5</accession>
<dbReference type="PANTHER" id="PTHR43281">
    <property type="entry name" value="FARNESYL DIPHOSPHATE SYNTHASE"/>
    <property type="match status" value="1"/>
</dbReference>
<dbReference type="EMBL" id="JACOQH010000002">
    <property type="protein sequence ID" value="MBC5753353.1"/>
    <property type="molecule type" value="Genomic_DNA"/>
</dbReference>
<name>A0ABR7I8T5_9FIRM</name>
<evidence type="ECO:0000256" key="2">
    <source>
        <dbReference type="ARBA" id="ARBA00006706"/>
    </source>
</evidence>
<dbReference type="InterPro" id="IPR053378">
    <property type="entry name" value="Prenyl_diphosphate_synthase"/>
</dbReference>
<keyword evidence="3 7" id="KW-0808">Transferase</keyword>
<dbReference type="NCBIfam" id="NF045485">
    <property type="entry name" value="FPPsyn"/>
    <property type="match status" value="1"/>
</dbReference>
<comment type="cofactor">
    <cofactor evidence="1">
        <name>Mg(2+)</name>
        <dbReference type="ChEBI" id="CHEBI:18420"/>
    </cofactor>
</comment>
<dbReference type="InterPro" id="IPR033749">
    <property type="entry name" value="Polyprenyl_synt_CS"/>
</dbReference>
<evidence type="ECO:0000256" key="5">
    <source>
        <dbReference type="ARBA" id="ARBA00022842"/>
    </source>
</evidence>
<reference evidence="8 9" key="1">
    <citation type="submission" date="2020-08" db="EMBL/GenBank/DDBJ databases">
        <title>Genome public.</title>
        <authorList>
            <person name="Liu C."/>
            <person name="Sun Q."/>
        </authorList>
    </citation>
    <scope>NUCLEOTIDE SEQUENCE [LARGE SCALE GENOMIC DNA]</scope>
    <source>
        <strain evidence="8 9">BX0805</strain>
    </source>
</reference>
<dbReference type="Pfam" id="PF00348">
    <property type="entry name" value="polyprenyl_synt"/>
    <property type="match status" value="1"/>
</dbReference>
<dbReference type="SFLD" id="SFLDS00005">
    <property type="entry name" value="Isoprenoid_Synthase_Type_I"/>
    <property type="match status" value="1"/>
</dbReference>
<dbReference type="RefSeq" id="WP_186981803.1">
    <property type="nucleotide sequence ID" value="NZ_JACOQH010000002.1"/>
</dbReference>
<evidence type="ECO:0000256" key="4">
    <source>
        <dbReference type="ARBA" id="ARBA00022723"/>
    </source>
</evidence>
<evidence type="ECO:0000256" key="6">
    <source>
        <dbReference type="ARBA" id="ARBA00023229"/>
    </source>
</evidence>
<evidence type="ECO:0000256" key="7">
    <source>
        <dbReference type="RuleBase" id="RU004466"/>
    </source>
</evidence>
<evidence type="ECO:0000256" key="1">
    <source>
        <dbReference type="ARBA" id="ARBA00001946"/>
    </source>
</evidence>
<dbReference type="InterPro" id="IPR000092">
    <property type="entry name" value="Polyprenyl_synt"/>
</dbReference>
<organism evidence="8 9">
    <name type="scientific">Roseburia yibonii</name>
    <dbReference type="NCBI Taxonomy" id="2763063"/>
    <lineage>
        <taxon>Bacteria</taxon>
        <taxon>Bacillati</taxon>
        <taxon>Bacillota</taxon>
        <taxon>Clostridia</taxon>
        <taxon>Lachnospirales</taxon>
        <taxon>Lachnospiraceae</taxon>
        <taxon>Roseburia</taxon>
    </lineage>
</organism>
<dbReference type="Gene3D" id="1.10.600.10">
    <property type="entry name" value="Farnesyl Diphosphate Synthase"/>
    <property type="match status" value="1"/>
</dbReference>
<comment type="similarity">
    <text evidence="2 7">Belongs to the FPP/GGPP synthase family.</text>
</comment>
<evidence type="ECO:0000313" key="8">
    <source>
        <dbReference type="EMBL" id="MBC5753353.1"/>
    </source>
</evidence>
<keyword evidence="9" id="KW-1185">Reference proteome</keyword>
<proteinExistence type="inferred from homology"/>
<sequence length="297" mass="32998">MDKKKEEINLHTKEVEQIIEKYLPKEEGFQKKVIEAMNYSFLAGGKRLRPMLMLETYRLFGGKGKVIEPFMAAIEMIHTYSLVHDDLPAMDNDAMRRGKPTTHKAFGEAMAILAGDGLLNFAYETAALAFQMEPQNVRVGEAFAVLAKKAGIYGMVGGQTVDVQTDKGEEITREKLDFIYRLKTSALIEASMLVGAILAGASKEEQDIIAQVAGEIGLAFQIQDDVLDVTSTMEVLGKPIGSDEKNNKATYVTYEGLDKAKQDVERISVTAVERLSSLPEKNKFLEQLLLSLIQREK</sequence>